<protein>
    <recommendedName>
        <fullName evidence="1">Roadblock/LAMTOR2 domain-containing protein</fullName>
    </recommendedName>
</protein>
<dbReference type="InterPro" id="IPR004942">
    <property type="entry name" value="Roadblock/LAMTOR2_dom"/>
</dbReference>
<feature type="domain" description="Roadblock/LAMTOR2" evidence="1">
    <location>
        <begin position="4"/>
        <end position="94"/>
    </location>
</feature>
<gene>
    <name evidence="2" type="ORF">MNBD_NITROSPIRAE03-1868</name>
</gene>
<dbReference type="Pfam" id="PF03259">
    <property type="entry name" value="Robl_LC7"/>
    <property type="match status" value="1"/>
</dbReference>
<proteinExistence type="predicted"/>
<dbReference type="Gene3D" id="3.30.450.30">
    <property type="entry name" value="Dynein light chain 2a, cytoplasmic"/>
    <property type="match status" value="1"/>
</dbReference>
<accession>A0A3B1CZA9</accession>
<name>A0A3B1CZA9_9ZZZZ</name>
<organism evidence="2">
    <name type="scientific">hydrothermal vent metagenome</name>
    <dbReference type="NCBI Taxonomy" id="652676"/>
    <lineage>
        <taxon>unclassified sequences</taxon>
        <taxon>metagenomes</taxon>
        <taxon>ecological metagenomes</taxon>
    </lineage>
</organism>
<evidence type="ECO:0000259" key="1">
    <source>
        <dbReference type="SMART" id="SM00960"/>
    </source>
</evidence>
<reference evidence="2" key="1">
    <citation type="submission" date="2018-06" db="EMBL/GenBank/DDBJ databases">
        <authorList>
            <person name="Zhirakovskaya E."/>
        </authorList>
    </citation>
    <scope>NUCLEOTIDE SEQUENCE</scope>
</reference>
<sequence length="118" mass="13221">MNFSEVLKETTDRVDGAVAAMILASDGIPVEEYVVERLLDFSVLSAEASALMKDIETASRDLQLGQAREFLLIADVCGIIMRRITEDYYLALVVKPDGNYGKARYVLRMTVPQIEKEF</sequence>
<dbReference type="EMBL" id="UOGI01000126">
    <property type="protein sequence ID" value="VAX31921.1"/>
    <property type="molecule type" value="Genomic_DNA"/>
</dbReference>
<dbReference type="SUPFAM" id="SSF103196">
    <property type="entry name" value="Roadblock/LC7 domain"/>
    <property type="match status" value="1"/>
</dbReference>
<evidence type="ECO:0000313" key="2">
    <source>
        <dbReference type="EMBL" id="VAX31921.1"/>
    </source>
</evidence>
<dbReference type="SMART" id="SM00960">
    <property type="entry name" value="Robl_LC7"/>
    <property type="match status" value="1"/>
</dbReference>
<dbReference type="AlphaFoldDB" id="A0A3B1CZA9"/>